<accession>J3NT91</accession>
<gene>
    <name evidence="4" type="primary">20344948</name>
    <name evidence="3" type="ORF">GGTG_04490</name>
</gene>
<dbReference type="GO" id="GO:0008270">
    <property type="term" value="F:zinc ion binding"/>
    <property type="evidence" value="ECO:0007669"/>
    <property type="project" value="UniProtKB-KW"/>
</dbReference>
<dbReference type="HOGENOM" id="CLU_606964_0_0_1"/>
<dbReference type="InterPro" id="IPR001841">
    <property type="entry name" value="Znf_RING"/>
</dbReference>
<feature type="domain" description="RING-type" evidence="2">
    <location>
        <begin position="282"/>
        <end position="348"/>
    </location>
</feature>
<keyword evidence="1" id="KW-0479">Metal-binding</keyword>
<evidence type="ECO:0000313" key="3">
    <source>
        <dbReference type="EMBL" id="EJT79406.1"/>
    </source>
</evidence>
<dbReference type="EnsemblFungi" id="EJT79406">
    <property type="protein sequence ID" value="EJT79406"/>
    <property type="gene ID" value="GGTG_04490"/>
</dbReference>
<dbReference type="SUPFAM" id="SSF57850">
    <property type="entry name" value="RING/U-box"/>
    <property type="match status" value="1"/>
</dbReference>
<reference evidence="4" key="4">
    <citation type="journal article" date="2015" name="G3 (Bethesda)">
        <title>Genome sequences of three phytopathogenic species of the Magnaporthaceae family of fungi.</title>
        <authorList>
            <person name="Okagaki L.H."/>
            <person name="Nunes C.C."/>
            <person name="Sailsbery J."/>
            <person name="Clay B."/>
            <person name="Brown D."/>
            <person name="John T."/>
            <person name="Oh Y."/>
            <person name="Young N."/>
            <person name="Fitzgerald M."/>
            <person name="Haas B.J."/>
            <person name="Zeng Q."/>
            <person name="Young S."/>
            <person name="Adiconis X."/>
            <person name="Fan L."/>
            <person name="Levin J.Z."/>
            <person name="Mitchell T.K."/>
            <person name="Okubara P.A."/>
            <person name="Farman M.L."/>
            <person name="Kohn L.M."/>
            <person name="Birren B."/>
            <person name="Ma L.-J."/>
            <person name="Dean R.A."/>
        </authorList>
    </citation>
    <scope>NUCLEOTIDE SEQUENCE</scope>
    <source>
        <strain evidence="4">R3-111a-1</strain>
    </source>
</reference>
<name>J3NT91_GAET3</name>
<dbReference type="AlphaFoldDB" id="J3NT91"/>
<dbReference type="Proteomes" id="UP000006039">
    <property type="component" value="Unassembled WGS sequence"/>
</dbReference>
<reference evidence="3" key="3">
    <citation type="submission" date="2010-09" db="EMBL/GenBank/DDBJ databases">
        <title>Annotation of Gaeumannomyces graminis var. tritici R3-111a-1.</title>
        <authorList>
            <consortium name="The Broad Institute Genome Sequencing Platform"/>
            <person name="Ma L.-J."/>
            <person name="Dead R."/>
            <person name="Young S.K."/>
            <person name="Zeng Q."/>
            <person name="Gargeya S."/>
            <person name="Fitzgerald M."/>
            <person name="Haas B."/>
            <person name="Abouelleil A."/>
            <person name="Alvarado L."/>
            <person name="Arachchi H.M."/>
            <person name="Berlin A."/>
            <person name="Brown A."/>
            <person name="Chapman S.B."/>
            <person name="Chen Z."/>
            <person name="Dunbar C."/>
            <person name="Freedman E."/>
            <person name="Gearin G."/>
            <person name="Gellesch M."/>
            <person name="Goldberg J."/>
            <person name="Griggs A."/>
            <person name="Gujja S."/>
            <person name="Heiman D."/>
            <person name="Howarth C."/>
            <person name="Larson L."/>
            <person name="Lui A."/>
            <person name="MacDonald P.J.P."/>
            <person name="Mehta T."/>
            <person name="Montmayeur A."/>
            <person name="Murphy C."/>
            <person name="Neiman D."/>
            <person name="Pearson M."/>
            <person name="Priest M."/>
            <person name="Roberts A."/>
            <person name="Saif S."/>
            <person name="Shea T."/>
            <person name="Shenoy N."/>
            <person name="Sisk P."/>
            <person name="Stolte C."/>
            <person name="Sykes S."/>
            <person name="Yandava C."/>
            <person name="Wortman J."/>
            <person name="Nusbaum C."/>
            <person name="Birren B."/>
        </authorList>
    </citation>
    <scope>NUCLEOTIDE SEQUENCE</scope>
    <source>
        <strain evidence="3">R3-111a-1</strain>
    </source>
</reference>
<proteinExistence type="predicted"/>
<dbReference type="EMBL" id="GL385396">
    <property type="protein sequence ID" value="EJT79406.1"/>
    <property type="molecule type" value="Genomic_DNA"/>
</dbReference>
<dbReference type="VEuPathDB" id="FungiDB:GGTG_04490"/>
<reference evidence="4" key="5">
    <citation type="submission" date="2018-04" db="UniProtKB">
        <authorList>
            <consortium name="EnsemblFungi"/>
        </authorList>
    </citation>
    <scope>IDENTIFICATION</scope>
    <source>
        <strain evidence="4">R3-111a-1</strain>
    </source>
</reference>
<dbReference type="PROSITE" id="PS50089">
    <property type="entry name" value="ZF_RING_2"/>
    <property type="match status" value="1"/>
</dbReference>
<keyword evidence="1" id="KW-0862">Zinc</keyword>
<evidence type="ECO:0000313" key="4">
    <source>
        <dbReference type="EnsemblFungi" id="EJT79406"/>
    </source>
</evidence>
<reference evidence="5" key="1">
    <citation type="submission" date="2010-07" db="EMBL/GenBank/DDBJ databases">
        <title>The genome sequence of Gaeumannomyces graminis var. tritici strain R3-111a-1.</title>
        <authorList>
            <consortium name="The Broad Institute Genome Sequencing Platform"/>
            <person name="Ma L.-J."/>
            <person name="Dead R."/>
            <person name="Young S."/>
            <person name="Zeng Q."/>
            <person name="Koehrsen M."/>
            <person name="Alvarado L."/>
            <person name="Berlin A."/>
            <person name="Chapman S.B."/>
            <person name="Chen Z."/>
            <person name="Freedman E."/>
            <person name="Gellesch M."/>
            <person name="Goldberg J."/>
            <person name="Griggs A."/>
            <person name="Gujja S."/>
            <person name="Heilman E.R."/>
            <person name="Heiman D."/>
            <person name="Hepburn T."/>
            <person name="Howarth C."/>
            <person name="Jen D."/>
            <person name="Larson L."/>
            <person name="Mehta T."/>
            <person name="Neiman D."/>
            <person name="Pearson M."/>
            <person name="Roberts A."/>
            <person name="Saif S."/>
            <person name="Shea T."/>
            <person name="Shenoy N."/>
            <person name="Sisk P."/>
            <person name="Stolte C."/>
            <person name="Sykes S."/>
            <person name="Walk T."/>
            <person name="White J."/>
            <person name="Yandava C."/>
            <person name="Haas B."/>
            <person name="Nusbaum C."/>
            <person name="Birren B."/>
        </authorList>
    </citation>
    <scope>NUCLEOTIDE SEQUENCE [LARGE SCALE GENOMIC DNA]</scope>
    <source>
        <strain evidence="5">R3-111a-1</strain>
    </source>
</reference>
<organism evidence="3">
    <name type="scientific">Gaeumannomyces tritici (strain R3-111a-1)</name>
    <name type="common">Wheat and barley take-all root rot fungus</name>
    <name type="synonym">Gaeumannomyces graminis var. tritici</name>
    <dbReference type="NCBI Taxonomy" id="644352"/>
    <lineage>
        <taxon>Eukaryota</taxon>
        <taxon>Fungi</taxon>
        <taxon>Dikarya</taxon>
        <taxon>Ascomycota</taxon>
        <taxon>Pezizomycotina</taxon>
        <taxon>Sordariomycetes</taxon>
        <taxon>Sordariomycetidae</taxon>
        <taxon>Magnaporthales</taxon>
        <taxon>Magnaporthaceae</taxon>
        <taxon>Gaeumannomyces</taxon>
    </lineage>
</organism>
<reference evidence="3" key="2">
    <citation type="submission" date="2010-07" db="EMBL/GenBank/DDBJ databases">
        <authorList>
            <consortium name="The Broad Institute Genome Sequencing Platform"/>
            <consortium name="Broad Institute Genome Sequencing Center for Infectious Disease"/>
            <person name="Ma L.-J."/>
            <person name="Dead R."/>
            <person name="Young S."/>
            <person name="Zeng Q."/>
            <person name="Koehrsen M."/>
            <person name="Alvarado L."/>
            <person name="Berlin A."/>
            <person name="Chapman S.B."/>
            <person name="Chen Z."/>
            <person name="Freedman E."/>
            <person name="Gellesch M."/>
            <person name="Goldberg J."/>
            <person name="Griggs A."/>
            <person name="Gujja S."/>
            <person name="Heilman E.R."/>
            <person name="Heiman D."/>
            <person name="Hepburn T."/>
            <person name="Howarth C."/>
            <person name="Jen D."/>
            <person name="Larson L."/>
            <person name="Mehta T."/>
            <person name="Neiman D."/>
            <person name="Pearson M."/>
            <person name="Roberts A."/>
            <person name="Saif S."/>
            <person name="Shea T."/>
            <person name="Shenoy N."/>
            <person name="Sisk P."/>
            <person name="Stolte C."/>
            <person name="Sykes S."/>
            <person name="Walk T."/>
            <person name="White J."/>
            <person name="Yandava C."/>
            <person name="Haas B."/>
            <person name="Nusbaum C."/>
            <person name="Birren B."/>
        </authorList>
    </citation>
    <scope>NUCLEOTIDE SEQUENCE</scope>
    <source>
        <strain evidence="3">R3-111a-1</strain>
    </source>
</reference>
<dbReference type="GeneID" id="20344948"/>
<dbReference type="OrthoDB" id="8062037at2759"/>
<protein>
    <recommendedName>
        <fullName evidence="2">RING-type domain-containing protein</fullName>
    </recommendedName>
</protein>
<dbReference type="RefSeq" id="XP_009220551.1">
    <property type="nucleotide sequence ID" value="XM_009222287.1"/>
</dbReference>
<keyword evidence="5" id="KW-1185">Reference proteome</keyword>
<evidence type="ECO:0000259" key="2">
    <source>
        <dbReference type="PROSITE" id="PS50089"/>
    </source>
</evidence>
<dbReference type="InterPro" id="IPR013083">
    <property type="entry name" value="Znf_RING/FYVE/PHD"/>
</dbReference>
<dbReference type="Gene3D" id="3.30.40.10">
    <property type="entry name" value="Zinc/RING finger domain, C3HC4 (zinc finger)"/>
    <property type="match status" value="1"/>
</dbReference>
<evidence type="ECO:0000313" key="5">
    <source>
        <dbReference type="Proteomes" id="UP000006039"/>
    </source>
</evidence>
<evidence type="ECO:0000256" key="1">
    <source>
        <dbReference type="PROSITE-ProRule" id="PRU00175"/>
    </source>
</evidence>
<keyword evidence="1" id="KW-0863">Zinc-finger</keyword>
<sequence>MEEARDYQLAYRADPLQLLVRASVDDGKGVPRVDRRPGELMYGTGDFDSSWGAATRLILKAIGDTPAAKQVVIHGRDVGTLAPKFLAAETAIQGFSERTWLDLHACVEATARKSAARAEQFIGLAQAQVQNFPAGTRQQLERPSVVMQEWAVLQRELVSAERRVRDAQEWLEKSKDKLNTESQRQPMPNQGMIIIWQENIVMAQRQLCKAKNLQMNAENGPKAMAIREAASTVHRELLALAFPSEPGLAAADADEPDGTCNYHAVTRWIRSSRAARPPRVECPICQEVEFTACLGSLFPIGYPAIPNTGGEVGILMNGCKHILGTECFREMERIASKEQRNLVCPICRAKVIPDKCILLEHAIGAEFSKIAGEQREMMNSA</sequence>